<dbReference type="InterPro" id="IPR003673">
    <property type="entry name" value="CoA-Trfase_fam_III"/>
</dbReference>
<evidence type="ECO:0000313" key="1">
    <source>
        <dbReference type="EMBL" id="SHH85882.1"/>
    </source>
</evidence>
<dbReference type="GO" id="GO:0016740">
    <property type="term" value="F:transferase activity"/>
    <property type="evidence" value="ECO:0007669"/>
    <property type="project" value="UniProtKB-KW"/>
</dbReference>
<dbReference type="PANTHER" id="PTHR48228">
    <property type="entry name" value="SUCCINYL-COA--D-CITRAMALATE COA-TRANSFERASE"/>
    <property type="match status" value="1"/>
</dbReference>
<dbReference type="Proteomes" id="UP000184139">
    <property type="component" value="Unassembled WGS sequence"/>
</dbReference>
<name>A0A1M5WEG2_9BACT</name>
<dbReference type="Gene3D" id="3.40.50.10540">
    <property type="entry name" value="Crotonobetainyl-coa:carnitine coa-transferase, domain 1"/>
    <property type="match status" value="1"/>
</dbReference>
<dbReference type="InterPro" id="IPR044855">
    <property type="entry name" value="CoA-Trfase_III_dom3_sf"/>
</dbReference>
<dbReference type="InterPro" id="IPR023606">
    <property type="entry name" value="CoA-Trfase_III_dom_1_sf"/>
</dbReference>
<accession>A0A1M5WEG2</accession>
<dbReference type="EMBL" id="FQXS01000012">
    <property type="protein sequence ID" value="SHH85882.1"/>
    <property type="molecule type" value="Genomic_DNA"/>
</dbReference>
<proteinExistence type="predicted"/>
<sequence>MLPAAGSITGLKVLDLSRMLPGPYCSMILADHGADVIAVEDRRFAADNLFFPGLYRNKRHLCLNLKDPEGKEIFLRLTEAADVVIEGFRPGVTERLGIDYDSLSRIHPGLIYCSITGFGQTGPYRYRAGHDVNYLAVAGILDLIGPNDGPPTIPGVQIADIAGGGQQAVTGILLALLARARTGRGQHIDISMTDGLLGLLALPQELCRRCGSEPRRADGLLSHRYACYNVYQTADQRYLAVGALEHRFWKQLCTLLDIPDFADRQYDESCRQELIDVLQEAIGRRTAVQWEELLADHDVCCTTISSFADIFSHPLFVERHMIVSIDDDAGGTQQALGIPIKMSETPGSIRRPPDRFGGSSEQIMADLGYSAEQVADLRRRGVI</sequence>
<gene>
    <name evidence="1" type="ORF">SAMN02745124_02259</name>
</gene>
<dbReference type="RefSeq" id="WP_073376049.1">
    <property type="nucleotide sequence ID" value="NZ_FQXS01000012.1"/>
</dbReference>
<dbReference type="Gene3D" id="3.30.1540.10">
    <property type="entry name" value="formyl-coa transferase, domain 3"/>
    <property type="match status" value="1"/>
</dbReference>
<keyword evidence="1" id="KW-0808">Transferase</keyword>
<protein>
    <submittedName>
        <fullName evidence="1">Crotonobetainyl-CoA:carnitine CoA-transferase CaiB</fullName>
    </submittedName>
</protein>
<dbReference type="Pfam" id="PF02515">
    <property type="entry name" value="CoA_transf_3"/>
    <property type="match status" value="1"/>
</dbReference>
<dbReference type="AlphaFoldDB" id="A0A1M5WEG2"/>
<organism evidence="1 2">
    <name type="scientific">Desulfofustis glycolicus DSM 9705</name>
    <dbReference type="NCBI Taxonomy" id="1121409"/>
    <lineage>
        <taxon>Bacteria</taxon>
        <taxon>Pseudomonadati</taxon>
        <taxon>Thermodesulfobacteriota</taxon>
        <taxon>Desulfobulbia</taxon>
        <taxon>Desulfobulbales</taxon>
        <taxon>Desulfocapsaceae</taxon>
        <taxon>Desulfofustis</taxon>
    </lineage>
</organism>
<dbReference type="STRING" id="1121409.SAMN02745124_02259"/>
<dbReference type="InterPro" id="IPR050509">
    <property type="entry name" value="CoA-transferase_III"/>
</dbReference>
<dbReference type="PANTHER" id="PTHR48228:SF5">
    <property type="entry name" value="ALPHA-METHYLACYL-COA RACEMASE"/>
    <property type="match status" value="1"/>
</dbReference>
<dbReference type="SUPFAM" id="SSF89796">
    <property type="entry name" value="CoA-transferase family III (CaiB/BaiF)"/>
    <property type="match status" value="1"/>
</dbReference>
<evidence type="ECO:0000313" key="2">
    <source>
        <dbReference type="Proteomes" id="UP000184139"/>
    </source>
</evidence>
<keyword evidence="2" id="KW-1185">Reference proteome</keyword>
<reference evidence="1 2" key="1">
    <citation type="submission" date="2016-11" db="EMBL/GenBank/DDBJ databases">
        <authorList>
            <person name="Jaros S."/>
            <person name="Januszkiewicz K."/>
            <person name="Wedrychowicz H."/>
        </authorList>
    </citation>
    <scope>NUCLEOTIDE SEQUENCE [LARGE SCALE GENOMIC DNA]</scope>
    <source>
        <strain evidence="1 2">DSM 9705</strain>
    </source>
</reference>